<dbReference type="GO" id="GO:0032259">
    <property type="term" value="P:methylation"/>
    <property type="evidence" value="ECO:0007669"/>
    <property type="project" value="UniProtKB-KW"/>
</dbReference>
<evidence type="ECO:0000256" key="3">
    <source>
        <dbReference type="ARBA" id="ARBA00012533"/>
    </source>
</evidence>
<dbReference type="PANTHER" id="PTHR14614">
    <property type="entry name" value="HEPATOCELLULAR CARCINOMA-ASSOCIATED ANTIGEN"/>
    <property type="match status" value="1"/>
</dbReference>
<dbReference type="GO" id="GO:0005737">
    <property type="term" value="C:cytoplasm"/>
    <property type="evidence" value="ECO:0007669"/>
    <property type="project" value="UniProtKB-SubCell"/>
</dbReference>
<dbReference type="GO" id="GO:0005634">
    <property type="term" value="C:nucleus"/>
    <property type="evidence" value="ECO:0007669"/>
    <property type="project" value="UniProtKB-SubCell"/>
</dbReference>
<evidence type="ECO:0000256" key="2">
    <source>
        <dbReference type="ARBA" id="ARBA00004496"/>
    </source>
</evidence>
<protein>
    <recommendedName>
        <fullName evidence="3">protein-histidine N-methyltransferase</fullName>
        <ecNumber evidence="3">2.1.1.85</ecNumber>
    </recommendedName>
</protein>
<keyword evidence="4" id="KW-0963">Cytoplasm</keyword>
<evidence type="ECO:0000313" key="11">
    <source>
        <dbReference type="EMBL" id="KAJ8482957.1"/>
    </source>
</evidence>
<evidence type="ECO:0000256" key="5">
    <source>
        <dbReference type="ARBA" id="ARBA00022603"/>
    </source>
</evidence>
<feature type="compositionally biased region" description="Low complexity" evidence="10">
    <location>
        <begin position="20"/>
        <end position="32"/>
    </location>
</feature>
<dbReference type="Proteomes" id="UP001215151">
    <property type="component" value="Unassembled WGS sequence"/>
</dbReference>
<evidence type="ECO:0000256" key="4">
    <source>
        <dbReference type="ARBA" id="ARBA00022490"/>
    </source>
</evidence>
<evidence type="ECO:0000256" key="8">
    <source>
        <dbReference type="ARBA" id="ARBA00023242"/>
    </source>
</evidence>
<gene>
    <name evidence="11" type="ORF">ONZ51_g5006</name>
</gene>
<comment type="caution">
    <text evidence="11">The sequence shown here is derived from an EMBL/GenBank/DDBJ whole genome shotgun (WGS) entry which is preliminary data.</text>
</comment>
<organism evidence="11 12">
    <name type="scientific">Trametes cubensis</name>
    <dbReference type="NCBI Taxonomy" id="1111947"/>
    <lineage>
        <taxon>Eukaryota</taxon>
        <taxon>Fungi</taxon>
        <taxon>Dikarya</taxon>
        <taxon>Basidiomycota</taxon>
        <taxon>Agaricomycotina</taxon>
        <taxon>Agaricomycetes</taxon>
        <taxon>Polyporales</taxon>
        <taxon>Polyporaceae</taxon>
        <taxon>Trametes</taxon>
    </lineage>
</organism>
<dbReference type="InterPro" id="IPR029063">
    <property type="entry name" value="SAM-dependent_MTases_sf"/>
</dbReference>
<evidence type="ECO:0000256" key="9">
    <source>
        <dbReference type="ARBA" id="ARBA00038126"/>
    </source>
</evidence>
<comment type="similarity">
    <text evidence="9">Belongs to the methyltransferase superfamily. METTL18 family.</text>
</comment>
<dbReference type="Gene3D" id="3.40.50.150">
    <property type="entry name" value="Vaccinia Virus protein VP39"/>
    <property type="match status" value="1"/>
</dbReference>
<evidence type="ECO:0000256" key="1">
    <source>
        <dbReference type="ARBA" id="ARBA00004123"/>
    </source>
</evidence>
<reference evidence="11" key="1">
    <citation type="submission" date="2022-11" db="EMBL/GenBank/DDBJ databases">
        <title>Genome Sequence of Cubamyces cubensis.</title>
        <authorList>
            <person name="Buettner E."/>
        </authorList>
    </citation>
    <scope>NUCLEOTIDE SEQUENCE</scope>
    <source>
        <strain evidence="11">MPL-01</strain>
    </source>
</reference>
<evidence type="ECO:0000256" key="7">
    <source>
        <dbReference type="ARBA" id="ARBA00022691"/>
    </source>
</evidence>
<evidence type="ECO:0000256" key="10">
    <source>
        <dbReference type="SAM" id="MobiDB-lite"/>
    </source>
</evidence>
<keyword evidence="6" id="KW-0808">Transferase</keyword>
<keyword evidence="12" id="KW-1185">Reference proteome</keyword>
<comment type="subcellular location">
    <subcellularLocation>
        <location evidence="2">Cytoplasm</location>
    </subcellularLocation>
    <subcellularLocation>
        <location evidence="1">Nucleus</location>
    </subcellularLocation>
</comment>
<dbReference type="SUPFAM" id="SSF53335">
    <property type="entry name" value="S-adenosyl-L-methionine-dependent methyltransferases"/>
    <property type="match status" value="1"/>
</dbReference>
<dbReference type="InterPro" id="IPR019410">
    <property type="entry name" value="Methyltransf_16"/>
</dbReference>
<accession>A0AAD7TUR9</accession>
<keyword evidence="8" id="KW-0539">Nucleus</keyword>
<proteinExistence type="inferred from homology"/>
<sequence length="409" mass="44625">MFKFGFDVDEVDEPIADAFAGSHSASGSANNHTQNTVREDPSREIPIEDLLAALPHTFSFSPLAVPLVSKRTVVLARRDLFDARFQLIASDEDAKTTDGKSDLDFLDAPSDLVPGVYEGGLKTWECSLDLVDCLDSIYGTEIARYLKGKRVLELGCGTSIPSLYLLRSIFAAEPSEDARVEIHLQDYNELVLRLVTLPNVILSWYMSPASSEFRSSASSQTDIKMSDTDVEADPLPTADATEPGEMPITRALLDAFLASLHKYGVQLKFFSGSWATFDVQRAGGPYQLVLTSETIYRTDSLPSLVDLLQRATAKAPKDTSKDAASLAESTERLSLANEAVLQNLSKEPSLCLVAAKVVYFGVGGGVNEFIQAVESPASSETGRKPKGAVRTVWERIYGVKRAVMQVIWN</sequence>
<evidence type="ECO:0000313" key="12">
    <source>
        <dbReference type="Proteomes" id="UP001215151"/>
    </source>
</evidence>
<dbReference type="EMBL" id="JAPEVG010000103">
    <property type="protein sequence ID" value="KAJ8482957.1"/>
    <property type="molecule type" value="Genomic_DNA"/>
</dbReference>
<feature type="region of interest" description="Disordered" evidence="10">
    <location>
        <begin position="217"/>
        <end position="243"/>
    </location>
</feature>
<keyword evidence="5" id="KW-0489">Methyltransferase</keyword>
<dbReference type="EC" id="2.1.1.85" evidence="3"/>
<dbReference type="GO" id="GO:0018064">
    <property type="term" value="F:protein-L-histidine N-tele-methyltransferase activity"/>
    <property type="evidence" value="ECO:0007669"/>
    <property type="project" value="UniProtKB-EC"/>
</dbReference>
<name>A0AAD7TUR9_9APHY</name>
<feature type="region of interest" description="Disordered" evidence="10">
    <location>
        <begin position="20"/>
        <end position="40"/>
    </location>
</feature>
<keyword evidence="7" id="KW-0949">S-adenosyl-L-methionine</keyword>
<dbReference type="PANTHER" id="PTHR14614:SF39">
    <property type="entry name" value="HISTIDINE PROTEIN METHYLTRANSFERASE 1 HOMOLOG"/>
    <property type="match status" value="1"/>
</dbReference>
<evidence type="ECO:0000256" key="6">
    <source>
        <dbReference type="ARBA" id="ARBA00022679"/>
    </source>
</evidence>
<dbReference type="AlphaFoldDB" id="A0AAD7TUR9"/>